<dbReference type="CDD" id="cd18793">
    <property type="entry name" value="SF2_C_SNF"/>
    <property type="match status" value="1"/>
</dbReference>
<accession>A0A6G0W922</accession>
<dbReference type="Pfam" id="PF00176">
    <property type="entry name" value="SNF2-rel_dom"/>
    <property type="match status" value="1"/>
</dbReference>
<dbReference type="GO" id="GO:0005634">
    <property type="term" value="C:nucleus"/>
    <property type="evidence" value="ECO:0007669"/>
    <property type="project" value="UniProtKB-SubCell"/>
</dbReference>
<dbReference type="InterPro" id="IPR050496">
    <property type="entry name" value="SNF2_RAD54_helicase_repair"/>
</dbReference>
<dbReference type="PROSITE" id="PS51192">
    <property type="entry name" value="HELICASE_ATP_BIND_1"/>
    <property type="match status" value="1"/>
</dbReference>
<dbReference type="GO" id="GO:0016787">
    <property type="term" value="F:hydrolase activity"/>
    <property type="evidence" value="ECO:0007669"/>
    <property type="project" value="UniProtKB-KW"/>
</dbReference>
<dbReference type="InterPro" id="IPR049730">
    <property type="entry name" value="SNF2/RAD54-like_C"/>
</dbReference>
<dbReference type="PANTHER" id="PTHR45629">
    <property type="entry name" value="SNF2/RAD54 FAMILY MEMBER"/>
    <property type="match status" value="1"/>
</dbReference>
<dbReference type="PANTHER" id="PTHR45629:SF7">
    <property type="entry name" value="DNA EXCISION REPAIR PROTEIN ERCC-6-RELATED"/>
    <property type="match status" value="1"/>
</dbReference>
<dbReference type="InterPro" id="IPR027417">
    <property type="entry name" value="P-loop_NTPase"/>
</dbReference>
<reference evidence="7 8" key="1">
    <citation type="submission" date="2019-07" db="EMBL/GenBank/DDBJ databases">
        <title>Genomics analysis of Aphanomyces spp. identifies a new class of oomycete effector associated with host adaptation.</title>
        <authorList>
            <person name="Gaulin E."/>
        </authorList>
    </citation>
    <scope>NUCLEOTIDE SEQUENCE [LARGE SCALE GENOMIC DNA]</scope>
    <source>
        <strain evidence="7 8">ATCC 201684</strain>
    </source>
</reference>
<dbReference type="SMART" id="SM00487">
    <property type="entry name" value="DEXDc"/>
    <property type="match status" value="1"/>
</dbReference>
<comment type="subcellular location">
    <subcellularLocation>
        <location evidence="1">Nucleus</location>
    </subcellularLocation>
</comment>
<dbReference type="SUPFAM" id="SSF52540">
    <property type="entry name" value="P-loop containing nucleoside triphosphate hydrolases"/>
    <property type="match status" value="2"/>
</dbReference>
<sequence length="962" mass="107442">MDLIPSSDEEDNAAISSSYGLLYKTPAVSQYARSMPITKAVFSSDEDKETDAIQPAFKSKPQLCLSSSSDSSDDETLPASTSTSSDNIKISAIEYLLKINANARNLPVFRRMIPPPKSPPKPKRASSPVKPANRSLELKSTPATTQSTSSSLSKSTPVTTQSPSSSPSIMQPPKTFTKKRPRSPELPAHTTPVAPRLPPPPAPVYISPFGRQKQAADAMPPPPPRRRLSVPAKSIEDDWFSDEIEDEEPSRSSSKKSTVTGRKQQRKKPLDIPKLPKLPLTDTKNPPPLPKPLTSVELDEISQDKTVYWPQLPSLADTPSNGPLVLLDTPEQTVQAFNFYFKLCRGAILGDDMGLGKTVQLLSLLSAVLHKDGTLRDKQRRENAPSCPILIVVPASLVANWELECKVWLCASLVVLQGKPKDRLEILESIPSFEIVICSYDMLKVHLSDLQAISWFLIVMDEMHLLKNPESKITQAVQRLVCKRKLGLSGTLMQNNADELHCVLDTIQSGCLGTLVEFRGFYIDDIKLARKKSAAPQAIARSEAKERHLRQLLEPYYLRRDKAVNPQFQQIHKHDQVVLCPLTSLQRAVYERVTSLPEYEALMDPETKEVDPGVLWHHVHPTGEKCAQCPLICLQFLAMTQLLKIANHLDLIRVNPSDSKEQQEATKAFAKVAFGPHLDEVGGVDQASGLFEKMNASLCGKMQVLAELLERWRRKREKALIFSRNTRMLDILQSFMISKALDYVRLDGGTKVDERLKLVQQFNKDPSLGVFLISTKAGGLGLNITSATNVVVFDPSWNPAHDCQAQDRAYRIGQTKDVHVYRLITLGTIEEMIYARQIYKQHMSDTTLEGKKAPRYFEAIQGVKSQQGELFGLKNLLQFQPQGVMKTIQDNKNNKPDFIVLDNDVHFDMTQAPPPSTANLNDKDWQLVEELDLSQAVKPTPSTKTTPIEPKKRNLYIPQYLN</sequence>
<dbReference type="AlphaFoldDB" id="A0A6G0W922"/>
<evidence type="ECO:0000259" key="5">
    <source>
        <dbReference type="PROSITE" id="PS51192"/>
    </source>
</evidence>
<gene>
    <name evidence="7" type="ORF">Ae201684_017461</name>
</gene>
<protein>
    <submittedName>
        <fullName evidence="7">Uncharacterized protein</fullName>
    </submittedName>
</protein>
<feature type="compositionally biased region" description="Acidic residues" evidence="4">
    <location>
        <begin position="237"/>
        <end position="248"/>
    </location>
</feature>
<dbReference type="PROSITE" id="PS51194">
    <property type="entry name" value="HELICASE_CTER"/>
    <property type="match status" value="1"/>
</dbReference>
<name>A0A6G0W922_9STRA</name>
<comment type="caution">
    <text evidence="7">The sequence shown here is derived from an EMBL/GenBank/DDBJ whole genome shotgun (WGS) entry which is preliminary data.</text>
</comment>
<feature type="region of interest" description="Disordered" evidence="4">
    <location>
        <begin position="41"/>
        <end position="84"/>
    </location>
</feature>
<dbReference type="EMBL" id="VJMJ01000297">
    <property type="protein sequence ID" value="KAF0723686.1"/>
    <property type="molecule type" value="Genomic_DNA"/>
</dbReference>
<feature type="domain" description="Helicase ATP-binding" evidence="5">
    <location>
        <begin position="338"/>
        <end position="510"/>
    </location>
</feature>
<dbReference type="Proteomes" id="UP000481153">
    <property type="component" value="Unassembled WGS sequence"/>
</dbReference>
<feature type="compositionally biased region" description="Low complexity" evidence="4">
    <location>
        <begin position="140"/>
        <end position="168"/>
    </location>
</feature>
<dbReference type="Pfam" id="PF00271">
    <property type="entry name" value="Helicase_C"/>
    <property type="match status" value="1"/>
</dbReference>
<feature type="compositionally biased region" description="Low complexity" evidence="4">
    <location>
        <begin position="272"/>
        <end position="284"/>
    </location>
</feature>
<dbReference type="GO" id="GO:0005524">
    <property type="term" value="F:ATP binding"/>
    <property type="evidence" value="ECO:0007669"/>
    <property type="project" value="InterPro"/>
</dbReference>
<dbReference type="VEuPathDB" id="FungiDB:AeMF1_004676"/>
<feature type="domain" description="Helicase C-terminal" evidence="6">
    <location>
        <begin position="704"/>
        <end position="861"/>
    </location>
</feature>
<feature type="compositionally biased region" description="Polar residues" evidence="4">
    <location>
        <begin position="251"/>
        <end position="262"/>
    </location>
</feature>
<dbReference type="Gene3D" id="3.40.50.10810">
    <property type="entry name" value="Tandem AAA-ATPase domain"/>
    <property type="match status" value="1"/>
</dbReference>
<evidence type="ECO:0000256" key="4">
    <source>
        <dbReference type="SAM" id="MobiDB-lite"/>
    </source>
</evidence>
<dbReference type="InterPro" id="IPR000330">
    <property type="entry name" value="SNF2_N"/>
</dbReference>
<organism evidence="7 8">
    <name type="scientific">Aphanomyces euteiches</name>
    <dbReference type="NCBI Taxonomy" id="100861"/>
    <lineage>
        <taxon>Eukaryota</taxon>
        <taxon>Sar</taxon>
        <taxon>Stramenopiles</taxon>
        <taxon>Oomycota</taxon>
        <taxon>Saprolegniomycetes</taxon>
        <taxon>Saprolegniales</taxon>
        <taxon>Verrucalvaceae</taxon>
        <taxon>Aphanomyces</taxon>
    </lineage>
</organism>
<dbReference type="SMART" id="SM00490">
    <property type="entry name" value="HELICc"/>
    <property type="match status" value="1"/>
</dbReference>
<evidence type="ECO:0000256" key="1">
    <source>
        <dbReference type="ARBA" id="ARBA00004123"/>
    </source>
</evidence>
<evidence type="ECO:0000313" key="7">
    <source>
        <dbReference type="EMBL" id="KAF0723686.1"/>
    </source>
</evidence>
<evidence type="ECO:0000259" key="6">
    <source>
        <dbReference type="PROSITE" id="PS51194"/>
    </source>
</evidence>
<keyword evidence="2" id="KW-0378">Hydrolase</keyword>
<evidence type="ECO:0000256" key="3">
    <source>
        <dbReference type="ARBA" id="ARBA00023242"/>
    </source>
</evidence>
<feature type="region of interest" description="Disordered" evidence="4">
    <location>
        <begin position="110"/>
        <end position="289"/>
    </location>
</feature>
<dbReference type="InterPro" id="IPR038718">
    <property type="entry name" value="SNF2-like_sf"/>
</dbReference>
<dbReference type="Gene3D" id="3.40.50.300">
    <property type="entry name" value="P-loop containing nucleotide triphosphate hydrolases"/>
    <property type="match status" value="1"/>
</dbReference>
<keyword evidence="8" id="KW-1185">Reference proteome</keyword>
<keyword evidence="3" id="KW-0539">Nucleus</keyword>
<proteinExistence type="predicted"/>
<evidence type="ECO:0000256" key="2">
    <source>
        <dbReference type="ARBA" id="ARBA00022801"/>
    </source>
</evidence>
<dbReference type="InterPro" id="IPR001650">
    <property type="entry name" value="Helicase_C-like"/>
</dbReference>
<dbReference type="InterPro" id="IPR014001">
    <property type="entry name" value="Helicase_ATP-bd"/>
</dbReference>
<dbReference type="FunFam" id="3.40.50.10810:FF:000019">
    <property type="entry name" value="DNA excision repair protein ERCC-6-like 2 isoform X1"/>
    <property type="match status" value="1"/>
</dbReference>
<evidence type="ECO:0000313" key="8">
    <source>
        <dbReference type="Proteomes" id="UP000481153"/>
    </source>
</evidence>